<dbReference type="GO" id="GO:0022857">
    <property type="term" value="F:transmembrane transporter activity"/>
    <property type="evidence" value="ECO:0007669"/>
    <property type="project" value="InterPro"/>
</dbReference>
<dbReference type="Gene3D" id="1.20.1250.20">
    <property type="entry name" value="MFS general substrate transporter like domains"/>
    <property type="match status" value="1"/>
</dbReference>
<feature type="transmembrane region" description="Helical" evidence="7">
    <location>
        <begin position="87"/>
        <end position="108"/>
    </location>
</feature>
<feature type="transmembrane region" description="Helical" evidence="7">
    <location>
        <begin position="461"/>
        <end position="478"/>
    </location>
</feature>
<feature type="transmembrane region" description="Helical" evidence="7">
    <location>
        <begin position="185"/>
        <end position="209"/>
    </location>
</feature>
<dbReference type="InterPro" id="IPR036259">
    <property type="entry name" value="MFS_trans_sf"/>
</dbReference>
<feature type="transmembrane region" description="Helical" evidence="7">
    <location>
        <begin position="128"/>
        <end position="147"/>
    </location>
</feature>
<evidence type="ECO:0000313" key="9">
    <source>
        <dbReference type="Proteomes" id="UP000199064"/>
    </source>
</evidence>
<comment type="similarity">
    <text evidence="2">Belongs to the major facilitator superfamily.</text>
</comment>
<evidence type="ECO:0000256" key="3">
    <source>
        <dbReference type="ARBA" id="ARBA00022448"/>
    </source>
</evidence>
<feature type="transmembrane region" description="Helical" evidence="7">
    <location>
        <begin position="248"/>
        <end position="271"/>
    </location>
</feature>
<feature type="transmembrane region" description="Helical" evidence="7">
    <location>
        <begin position="304"/>
        <end position="328"/>
    </location>
</feature>
<dbReference type="PANTHER" id="PTHR12778:SF10">
    <property type="entry name" value="MAJOR FACILITATOR SUPERFAMILY DOMAIN-CONTAINING PROTEIN 3"/>
    <property type="match status" value="1"/>
</dbReference>
<name>A0A1H4JRR7_9HYPH</name>
<evidence type="ECO:0000256" key="6">
    <source>
        <dbReference type="ARBA" id="ARBA00023136"/>
    </source>
</evidence>
<evidence type="ECO:0000256" key="2">
    <source>
        <dbReference type="ARBA" id="ARBA00008335"/>
    </source>
</evidence>
<dbReference type="EMBL" id="FNSL01000001">
    <property type="protein sequence ID" value="SEB48981.1"/>
    <property type="molecule type" value="Genomic_DNA"/>
</dbReference>
<organism evidence="8 9">
    <name type="scientific">Nitratireductor aquibiodomus</name>
    <dbReference type="NCBI Taxonomy" id="204799"/>
    <lineage>
        <taxon>Bacteria</taxon>
        <taxon>Pseudomonadati</taxon>
        <taxon>Pseudomonadota</taxon>
        <taxon>Alphaproteobacteria</taxon>
        <taxon>Hyphomicrobiales</taxon>
        <taxon>Phyllobacteriaceae</taxon>
        <taxon>Nitratireductor</taxon>
    </lineage>
</organism>
<feature type="transmembrane region" description="Helical" evidence="7">
    <location>
        <begin position="340"/>
        <end position="361"/>
    </location>
</feature>
<accession>A0A1H4JRR7</accession>
<dbReference type="Proteomes" id="UP000199064">
    <property type="component" value="Unassembled WGS sequence"/>
</dbReference>
<keyword evidence="6 7" id="KW-0472">Membrane</keyword>
<proteinExistence type="inferred from homology"/>
<protein>
    <submittedName>
        <fullName evidence="8">Major Facilitator Superfamily protein</fullName>
    </submittedName>
</protein>
<dbReference type="Pfam" id="PF07690">
    <property type="entry name" value="MFS_1"/>
    <property type="match status" value="1"/>
</dbReference>
<feature type="transmembrane region" description="Helical" evidence="7">
    <location>
        <begin position="159"/>
        <end position="179"/>
    </location>
</feature>
<feature type="transmembrane region" description="Helical" evidence="7">
    <location>
        <begin position="368"/>
        <end position="389"/>
    </location>
</feature>
<feature type="transmembrane region" description="Helical" evidence="7">
    <location>
        <begin position="221"/>
        <end position="242"/>
    </location>
</feature>
<keyword evidence="3" id="KW-0813">Transport</keyword>
<dbReference type="InterPro" id="IPR004752">
    <property type="entry name" value="AmpG_permease/AT-1"/>
</dbReference>
<dbReference type="SUPFAM" id="SSF103473">
    <property type="entry name" value="MFS general substrate transporter"/>
    <property type="match status" value="1"/>
</dbReference>
<evidence type="ECO:0000256" key="4">
    <source>
        <dbReference type="ARBA" id="ARBA00022692"/>
    </source>
</evidence>
<keyword evidence="5 7" id="KW-1133">Transmembrane helix</keyword>
<dbReference type="GO" id="GO:0016020">
    <property type="term" value="C:membrane"/>
    <property type="evidence" value="ECO:0007669"/>
    <property type="project" value="UniProtKB-SubCell"/>
</dbReference>
<gene>
    <name evidence="8" type="ORF">SAMN05216452_1624</name>
</gene>
<evidence type="ECO:0000256" key="7">
    <source>
        <dbReference type="SAM" id="Phobius"/>
    </source>
</evidence>
<sequence length="488" mass="52687">MSRAPLRPTEAVRRSIEANALNFLIAQTHFVIAQNYLRGPDYYDVKSLLLREALLRAILHQMQRRSVNSSSTSAGSLVARRVFGKKLVLAPIILMGSFSLLQGVPSYFFTLGLPAVLRESGATLDLIGFTYVVWLPFAFKWLWAPWFDRSTVRPFGGRLAWLRFLAFLLAGFFLLVALFRPETSPWVLIALSLLCACVGATIQLILASWLIENADVKSRAVANAAGVAAMVLGAMVGSGFVLRLNDLFSWEMSIVAVSLTVLVFSLPAWVLKQDHPVTVKSTGTTVVERPGVAAWRRFLGHDRIGPMVLAIVCFGMAAGADVLVPALLIDRGYSASEAGWLLGTVATGSVIPASFAMGYLLRRFGVIAVMGLLYVAKAGVLFALIWAVHFLPATVAALAIGDFCLAGALTVGTWQLYMNFASREHSATDYGLMTSLDAFLRFLGGLSAGQVAVYIGYGSVFAGAALGALGACFFCFLLRERHSAEAGR</sequence>
<comment type="subcellular location">
    <subcellularLocation>
        <location evidence="1">Membrane</location>
        <topology evidence="1">Multi-pass membrane protein</topology>
    </subcellularLocation>
</comment>
<evidence type="ECO:0000256" key="1">
    <source>
        <dbReference type="ARBA" id="ARBA00004141"/>
    </source>
</evidence>
<evidence type="ECO:0000313" key="8">
    <source>
        <dbReference type="EMBL" id="SEB48981.1"/>
    </source>
</evidence>
<evidence type="ECO:0000256" key="5">
    <source>
        <dbReference type="ARBA" id="ARBA00022989"/>
    </source>
</evidence>
<keyword evidence="9" id="KW-1185">Reference proteome</keyword>
<reference evidence="9" key="1">
    <citation type="submission" date="2016-10" db="EMBL/GenBank/DDBJ databases">
        <authorList>
            <person name="Varghese N."/>
            <person name="Submissions S."/>
        </authorList>
    </citation>
    <scope>NUCLEOTIDE SEQUENCE [LARGE SCALE GENOMIC DNA]</scope>
    <source>
        <strain evidence="9">ES.061</strain>
    </source>
</reference>
<dbReference type="AlphaFoldDB" id="A0A1H4JRR7"/>
<feature type="transmembrane region" description="Helical" evidence="7">
    <location>
        <begin position="438"/>
        <end position="455"/>
    </location>
</feature>
<keyword evidence="4 7" id="KW-0812">Transmembrane</keyword>
<dbReference type="PANTHER" id="PTHR12778">
    <property type="entry name" value="SOLUTE CARRIER FAMILY 33 ACETYL-COA TRANSPORTER -RELATED"/>
    <property type="match status" value="1"/>
</dbReference>
<dbReference type="InterPro" id="IPR011701">
    <property type="entry name" value="MFS"/>
</dbReference>
<feature type="transmembrane region" description="Helical" evidence="7">
    <location>
        <begin position="395"/>
        <end position="417"/>
    </location>
</feature>